<dbReference type="RefSeq" id="WP_121985261.1">
    <property type="nucleotide sequence ID" value="NZ_CP099968.1"/>
</dbReference>
<accession>A0ABY5UF66</accession>
<organism evidence="1 2">
    <name type="scientific">Brucella pseudintermedia</name>
    <dbReference type="NCBI Taxonomy" id="370111"/>
    <lineage>
        <taxon>Bacteria</taxon>
        <taxon>Pseudomonadati</taxon>
        <taxon>Pseudomonadota</taxon>
        <taxon>Alphaproteobacteria</taxon>
        <taxon>Hyphomicrobiales</taxon>
        <taxon>Brucellaceae</taxon>
        <taxon>Brucella/Ochrobactrum group</taxon>
        <taxon>Brucella</taxon>
    </lineage>
</organism>
<keyword evidence="2" id="KW-1185">Reference proteome</keyword>
<dbReference type="Proteomes" id="UP001058739">
    <property type="component" value="Chromosome 02"/>
</dbReference>
<name>A0ABY5UF66_9HYPH</name>
<dbReference type="EMBL" id="CP099968">
    <property type="protein sequence ID" value="UWL61984.1"/>
    <property type="molecule type" value="Genomic_DNA"/>
</dbReference>
<gene>
    <name evidence="1" type="ORF">NIK97_19115</name>
</gene>
<evidence type="ECO:0000313" key="2">
    <source>
        <dbReference type="Proteomes" id="UP001058739"/>
    </source>
</evidence>
<sequence>MDDLTETKTRLMSPKEASQATTISRTLLAAMAKEGQFPKPVQIGVKRVAYVRAEVDAWIDERISART</sequence>
<dbReference type="Pfam" id="PF05930">
    <property type="entry name" value="Phage_AlpA"/>
    <property type="match status" value="1"/>
</dbReference>
<proteinExistence type="predicted"/>
<evidence type="ECO:0000313" key="1">
    <source>
        <dbReference type="EMBL" id="UWL61984.1"/>
    </source>
</evidence>
<dbReference type="InterPro" id="IPR010260">
    <property type="entry name" value="AlpA"/>
</dbReference>
<dbReference type="Gene3D" id="1.10.238.160">
    <property type="match status" value="1"/>
</dbReference>
<reference evidence="1" key="1">
    <citation type="submission" date="2022-06" db="EMBL/GenBank/DDBJ databases">
        <title>Complete Genome Sequence of Deoxynivalenol-bioadsorption Ochrobactrum pseudintermedium ASAG-D25.</title>
        <authorList>
            <person name="Wang N."/>
        </authorList>
    </citation>
    <scope>NUCLEOTIDE SEQUENCE</scope>
    <source>
        <strain evidence="1">ASAG-D25</strain>
    </source>
</reference>
<protein>
    <submittedName>
        <fullName evidence="1">AlpA family phage regulatory protein</fullName>
    </submittedName>
</protein>